<dbReference type="AlphaFoldDB" id="A0A3R8CFI5"/>
<gene>
    <name evidence="1" type="ORF">D2S45_09950</name>
</gene>
<evidence type="ECO:0000313" key="1">
    <source>
        <dbReference type="EMBL" id="RRF86695.1"/>
    </source>
</evidence>
<protein>
    <recommendedName>
        <fullName evidence="3">WbqC-like protein</fullName>
    </recommendedName>
</protein>
<comment type="caution">
    <text evidence="1">The sequence shown here is derived from an EMBL/GenBank/DDBJ whole genome shotgun (WGS) entry which is preliminary data.</text>
</comment>
<accession>A0A3R8CFI5</accession>
<reference evidence="1 2" key="1">
    <citation type="submission" date="2018-08" db="EMBL/GenBank/DDBJ databases">
        <title>Comparative analysis of Prevotella intermedia strains.</title>
        <authorList>
            <person name="Moon J.-H."/>
            <person name="Lee J.-H."/>
        </authorList>
    </citation>
    <scope>NUCLEOTIDE SEQUENCE [LARGE SCALE GENOMIC DNA]</scope>
    <source>
        <strain evidence="1 2">ATCC 15033</strain>
    </source>
</reference>
<dbReference type="Pfam" id="PF08889">
    <property type="entry name" value="WbqC"/>
    <property type="match status" value="1"/>
</dbReference>
<dbReference type="InterPro" id="IPR014985">
    <property type="entry name" value="WbqC"/>
</dbReference>
<evidence type="ECO:0000313" key="2">
    <source>
        <dbReference type="Proteomes" id="UP000283868"/>
    </source>
</evidence>
<proteinExistence type="predicted"/>
<dbReference type="RefSeq" id="WP_124140232.1">
    <property type="nucleotide sequence ID" value="NZ_QXEM01000019.1"/>
</dbReference>
<name>A0A3R8CFI5_PREIN</name>
<dbReference type="Proteomes" id="UP000283868">
    <property type="component" value="Unassembled WGS sequence"/>
</dbReference>
<evidence type="ECO:0008006" key="3">
    <source>
        <dbReference type="Google" id="ProtNLM"/>
    </source>
</evidence>
<organism evidence="1 2">
    <name type="scientific">Prevotella intermedia</name>
    <dbReference type="NCBI Taxonomy" id="28131"/>
    <lineage>
        <taxon>Bacteria</taxon>
        <taxon>Pseudomonadati</taxon>
        <taxon>Bacteroidota</taxon>
        <taxon>Bacteroidia</taxon>
        <taxon>Bacteroidales</taxon>
        <taxon>Prevotellaceae</taxon>
        <taxon>Prevotella</taxon>
    </lineage>
</organism>
<keyword evidence="2" id="KW-1185">Reference proteome</keyword>
<dbReference type="EMBL" id="QXEN01000019">
    <property type="protein sequence ID" value="RRF86695.1"/>
    <property type="molecule type" value="Genomic_DNA"/>
</dbReference>
<sequence>MKKVGIMQPYFMPYIGYWQLIKYVDTYVFFDDVNYIKKGWVNRNNILINGNAGLFTISLNNASQNKLINEISISDDFIKFNKTIDFTYHKAPYYQETRELLNIILSYSKNSLSKFIGNSIQVISKYLEINTEFIYSSDIIKNENLKAQEKIIDICKILKANTYINAIGGVELYKQDIFTKSNITLQFLKPTITKYKQFKNNFISDLSIIDILMFNSKEDINIQLDKFELINNSPTLSMELI</sequence>